<dbReference type="PROSITE" id="PS50893">
    <property type="entry name" value="ABC_TRANSPORTER_2"/>
    <property type="match status" value="1"/>
</dbReference>
<feature type="transmembrane region" description="Helical" evidence="5">
    <location>
        <begin position="178"/>
        <end position="198"/>
    </location>
</feature>
<reference evidence="8 9" key="1">
    <citation type="submission" date="2016-10" db="EMBL/GenBank/DDBJ databases">
        <authorList>
            <person name="de Groot N.N."/>
        </authorList>
    </citation>
    <scope>NUCLEOTIDE SEQUENCE [LARGE SCALE GENOMIC DNA]</scope>
    <source>
        <strain evidence="8 9">CGMCC 1.11156</strain>
    </source>
</reference>
<dbReference type="Pfam" id="PF00005">
    <property type="entry name" value="ABC_tran"/>
    <property type="match status" value="1"/>
</dbReference>
<dbReference type="CDD" id="cd07346">
    <property type="entry name" value="ABC_6TM_exporters"/>
    <property type="match status" value="1"/>
</dbReference>
<feature type="domain" description="ABC transmembrane type-1" evidence="7">
    <location>
        <begin position="40"/>
        <end position="321"/>
    </location>
</feature>
<protein>
    <submittedName>
        <fullName evidence="8">ABC-type multidrug transport system, ATPase and permease component</fullName>
    </submittedName>
</protein>
<evidence type="ECO:0000259" key="6">
    <source>
        <dbReference type="PROSITE" id="PS50893"/>
    </source>
</evidence>
<dbReference type="InterPro" id="IPR003439">
    <property type="entry name" value="ABC_transporter-like_ATP-bd"/>
</dbReference>
<dbReference type="GO" id="GO:0016887">
    <property type="term" value="F:ATP hydrolysis activity"/>
    <property type="evidence" value="ECO:0007669"/>
    <property type="project" value="InterPro"/>
</dbReference>
<keyword evidence="4 5" id="KW-0472">Membrane</keyword>
<dbReference type="InterPro" id="IPR036640">
    <property type="entry name" value="ABC1_TM_sf"/>
</dbReference>
<dbReference type="Gene3D" id="3.40.50.300">
    <property type="entry name" value="P-loop containing nucleotide triphosphate hydrolases"/>
    <property type="match status" value="1"/>
</dbReference>
<keyword evidence="3 5" id="KW-1133">Transmembrane helix</keyword>
<dbReference type="InterPro" id="IPR011527">
    <property type="entry name" value="ABC1_TM_dom"/>
</dbReference>
<dbReference type="STRING" id="1005945.SAMN05216561_101117"/>
<organism evidence="8 9">
    <name type="scientific">Nocardioides psychrotolerans</name>
    <dbReference type="NCBI Taxonomy" id="1005945"/>
    <lineage>
        <taxon>Bacteria</taxon>
        <taxon>Bacillati</taxon>
        <taxon>Actinomycetota</taxon>
        <taxon>Actinomycetes</taxon>
        <taxon>Propionibacteriales</taxon>
        <taxon>Nocardioidaceae</taxon>
        <taxon>Nocardioides</taxon>
    </lineage>
</organism>
<accession>A0A1I3BFW6</accession>
<evidence type="ECO:0000256" key="1">
    <source>
        <dbReference type="ARBA" id="ARBA00004651"/>
    </source>
</evidence>
<dbReference type="Proteomes" id="UP000198649">
    <property type="component" value="Unassembled WGS sequence"/>
</dbReference>
<feature type="transmembrane region" description="Helical" evidence="5">
    <location>
        <begin position="43"/>
        <end position="64"/>
    </location>
</feature>
<dbReference type="GO" id="GO:0005524">
    <property type="term" value="F:ATP binding"/>
    <property type="evidence" value="ECO:0007669"/>
    <property type="project" value="InterPro"/>
</dbReference>
<sequence length="586" mass="62789">MLRTLGRVRLLPLDHPGTADHRSPGRFLWWLARGQSKTLAGGMFFGIVWMSAQAVMPAVIGRAIDRGVADKDGTALMQLAGLMLLIGLVQAASGIIRHRFAVTNWLIAAYRTVQLVARHTVHLGGALPRKVSTGEVVAIGTSDISHLGQVMDVSARFAGAVVSFFLVAAILLQTSVTLGLVVLLGVPLLMLLVGPLLSPLQTRSARQRQLMGELSNTATDIVGGLRVLRGIGGEQVFHDRYRRESQTTRRAGVQVAKIQSLLDALQVFLPGLFVVVIVWLGARYAVSGRITPGELVAFYGYSAFLMIPLRTATEFANKVIRARVSARRVCKVLSLTPDVTEPLDPAAAPAPLAELRDARSGLRVRSGTITALVSEQPDDTADLADRLGLCAAEVDDDVTLGGVPLTQLPRADVRRRIVVSDTSAALFSGRLADRLDVTGRARTTGDLERALFTASSDDIMDALPDGLDTVVTERGRSFSGGQRQRLVLARVLTVDPEILVLVEPTSAVDAHTEARIASRLRAHRSGRTTLVATSSPLMLDAVDEVAFLEGGVVVATGTHRELLDTHARYRAVVTRETELVPAGGDA</sequence>
<comment type="subcellular location">
    <subcellularLocation>
        <location evidence="1">Cell membrane</location>
        <topology evidence="1">Multi-pass membrane protein</topology>
    </subcellularLocation>
</comment>
<dbReference type="GO" id="GO:0005886">
    <property type="term" value="C:plasma membrane"/>
    <property type="evidence" value="ECO:0007669"/>
    <property type="project" value="UniProtKB-SubCell"/>
</dbReference>
<name>A0A1I3BFW6_9ACTN</name>
<evidence type="ECO:0000259" key="7">
    <source>
        <dbReference type="PROSITE" id="PS50929"/>
    </source>
</evidence>
<evidence type="ECO:0000256" key="2">
    <source>
        <dbReference type="ARBA" id="ARBA00022692"/>
    </source>
</evidence>
<proteinExistence type="predicted"/>
<evidence type="ECO:0000256" key="4">
    <source>
        <dbReference type="ARBA" id="ARBA00023136"/>
    </source>
</evidence>
<dbReference type="InterPro" id="IPR027417">
    <property type="entry name" value="P-loop_NTPase"/>
</dbReference>
<dbReference type="Pfam" id="PF00664">
    <property type="entry name" value="ABC_membrane"/>
    <property type="match status" value="1"/>
</dbReference>
<feature type="domain" description="ABC transporter" evidence="6">
    <location>
        <begin position="334"/>
        <end position="575"/>
    </location>
</feature>
<dbReference type="SUPFAM" id="SSF52540">
    <property type="entry name" value="P-loop containing nucleoside triphosphate hydrolases"/>
    <property type="match status" value="1"/>
</dbReference>
<keyword evidence="9" id="KW-1185">Reference proteome</keyword>
<evidence type="ECO:0000256" key="3">
    <source>
        <dbReference type="ARBA" id="ARBA00022989"/>
    </source>
</evidence>
<dbReference type="SUPFAM" id="SSF90123">
    <property type="entry name" value="ABC transporter transmembrane region"/>
    <property type="match status" value="1"/>
</dbReference>
<dbReference type="AlphaFoldDB" id="A0A1I3BFW6"/>
<feature type="transmembrane region" description="Helical" evidence="5">
    <location>
        <begin position="153"/>
        <end position="172"/>
    </location>
</feature>
<dbReference type="PANTHER" id="PTHR43394:SF1">
    <property type="entry name" value="ATP-BINDING CASSETTE SUB-FAMILY B MEMBER 10, MITOCHONDRIAL"/>
    <property type="match status" value="1"/>
</dbReference>
<gene>
    <name evidence="8" type="ORF">SAMN05216561_101117</name>
</gene>
<feature type="transmembrane region" description="Helical" evidence="5">
    <location>
        <begin position="267"/>
        <end position="286"/>
    </location>
</feature>
<evidence type="ECO:0000313" key="8">
    <source>
        <dbReference type="EMBL" id="SFH61178.1"/>
    </source>
</evidence>
<dbReference type="EMBL" id="FOQG01000001">
    <property type="protein sequence ID" value="SFH61178.1"/>
    <property type="molecule type" value="Genomic_DNA"/>
</dbReference>
<keyword evidence="2 5" id="KW-0812">Transmembrane</keyword>
<dbReference type="Gene3D" id="1.20.1560.10">
    <property type="entry name" value="ABC transporter type 1, transmembrane domain"/>
    <property type="match status" value="1"/>
</dbReference>
<dbReference type="InterPro" id="IPR039421">
    <property type="entry name" value="Type_1_exporter"/>
</dbReference>
<dbReference type="PROSITE" id="PS00211">
    <property type="entry name" value="ABC_TRANSPORTER_1"/>
    <property type="match status" value="1"/>
</dbReference>
<evidence type="ECO:0000313" key="9">
    <source>
        <dbReference type="Proteomes" id="UP000198649"/>
    </source>
</evidence>
<dbReference type="PROSITE" id="PS50929">
    <property type="entry name" value="ABC_TM1F"/>
    <property type="match status" value="1"/>
</dbReference>
<feature type="transmembrane region" description="Helical" evidence="5">
    <location>
        <begin position="76"/>
        <end position="96"/>
    </location>
</feature>
<dbReference type="InterPro" id="IPR017871">
    <property type="entry name" value="ABC_transporter-like_CS"/>
</dbReference>
<evidence type="ECO:0000256" key="5">
    <source>
        <dbReference type="SAM" id="Phobius"/>
    </source>
</evidence>
<dbReference type="PANTHER" id="PTHR43394">
    <property type="entry name" value="ATP-DEPENDENT PERMEASE MDL1, MITOCHONDRIAL"/>
    <property type="match status" value="1"/>
</dbReference>
<dbReference type="GO" id="GO:0015421">
    <property type="term" value="F:ABC-type oligopeptide transporter activity"/>
    <property type="evidence" value="ECO:0007669"/>
    <property type="project" value="TreeGrafter"/>
</dbReference>
<dbReference type="OrthoDB" id="4966664at2"/>